<organism evidence="2 3">
    <name type="scientific">Helicobacter trogontum</name>
    <dbReference type="NCBI Taxonomy" id="50960"/>
    <lineage>
        <taxon>Bacteria</taxon>
        <taxon>Pseudomonadati</taxon>
        <taxon>Campylobacterota</taxon>
        <taxon>Epsilonproteobacteria</taxon>
        <taxon>Campylobacterales</taxon>
        <taxon>Helicobacteraceae</taxon>
        <taxon>Helicobacter</taxon>
    </lineage>
</organism>
<feature type="transmembrane region" description="Helical" evidence="1">
    <location>
        <begin position="13"/>
        <end position="37"/>
    </location>
</feature>
<dbReference type="Proteomes" id="UP001562457">
    <property type="component" value="Unassembled WGS sequence"/>
</dbReference>
<protein>
    <submittedName>
        <fullName evidence="2">Uncharacterized protein</fullName>
    </submittedName>
</protein>
<accession>A0ABQ0D6T5</accession>
<evidence type="ECO:0000256" key="1">
    <source>
        <dbReference type="SAM" id="Phobius"/>
    </source>
</evidence>
<reference evidence="2 3" key="1">
    <citation type="submission" date="2024-06" db="EMBL/GenBank/DDBJ databases">
        <title>Draft genome sequence of Helicobacter trogontum NHP16-4001.</title>
        <authorList>
            <person name="Rimbara E."/>
            <person name="Suzuki M."/>
        </authorList>
    </citation>
    <scope>NUCLEOTIDE SEQUENCE [LARGE SCALE GENOMIC DNA]</scope>
    <source>
        <strain evidence="2 3">NHP16-4001</strain>
    </source>
</reference>
<comment type="caution">
    <text evidence="2">The sequence shown here is derived from an EMBL/GenBank/DDBJ whole genome shotgun (WGS) entry which is preliminary data.</text>
</comment>
<keyword evidence="1" id="KW-0812">Transmembrane</keyword>
<sequence length="39" mass="4514">MNKGLLCAMVLDMLYLVAFMRVYVYLCVVLCCILYAFTL</sequence>
<gene>
    <name evidence="2" type="ORF">NHP164001_20910</name>
</gene>
<name>A0ABQ0D6T5_9HELI</name>
<evidence type="ECO:0000313" key="2">
    <source>
        <dbReference type="EMBL" id="GAB0174066.1"/>
    </source>
</evidence>
<evidence type="ECO:0000313" key="3">
    <source>
        <dbReference type="Proteomes" id="UP001562457"/>
    </source>
</evidence>
<keyword evidence="3" id="KW-1185">Reference proteome</keyword>
<keyword evidence="1" id="KW-1133">Transmembrane helix</keyword>
<proteinExistence type="predicted"/>
<dbReference type="EMBL" id="BAAFHN010000120">
    <property type="protein sequence ID" value="GAB0174066.1"/>
    <property type="molecule type" value="Genomic_DNA"/>
</dbReference>
<keyword evidence="1" id="KW-0472">Membrane</keyword>